<dbReference type="InterPro" id="IPR001223">
    <property type="entry name" value="Glyco_hydro18_cat"/>
</dbReference>
<dbReference type="EMBL" id="KE504123">
    <property type="protein sequence ID" value="EPT05438.1"/>
    <property type="molecule type" value="Genomic_DNA"/>
</dbReference>
<dbReference type="InterPro" id="IPR017853">
    <property type="entry name" value="GH"/>
</dbReference>
<evidence type="ECO:0000256" key="7">
    <source>
        <dbReference type="ARBA" id="ARBA00023326"/>
    </source>
</evidence>
<dbReference type="PROSITE" id="PS51910">
    <property type="entry name" value="GH18_2"/>
    <property type="match status" value="1"/>
</dbReference>
<dbReference type="eggNOG" id="ENOG502S1JC">
    <property type="taxonomic scope" value="Eukaryota"/>
</dbReference>
<dbReference type="Pfam" id="PF00704">
    <property type="entry name" value="Glyco_hydro_18"/>
    <property type="match status" value="1"/>
</dbReference>
<evidence type="ECO:0000256" key="1">
    <source>
        <dbReference type="ARBA" id="ARBA00000822"/>
    </source>
</evidence>
<dbReference type="PROSITE" id="PS01095">
    <property type="entry name" value="GH18_1"/>
    <property type="match status" value="1"/>
</dbReference>
<evidence type="ECO:0000256" key="3">
    <source>
        <dbReference type="ARBA" id="ARBA00022801"/>
    </source>
</evidence>
<keyword evidence="11" id="KW-0732">Signal</keyword>
<protein>
    <recommendedName>
        <fullName evidence="2">chitinase</fullName>
        <ecNumber evidence="2">3.2.1.14</ecNumber>
    </recommendedName>
</protein>
<evidence type="ECO:0000256" key="5">
    <source>
        <dbReference type="ARBA" id="ARBA00023277"/>
    </source>
</evidence>
<keyword evidence="7" id="KW-0624">Polysaccharide degradation</keyword>
<dbReference type="GO" id="GO:0008843">
    <property type="term" value="F:endochitinase activity"/>
    <property type="evidence" value="ECO:0007669"/>
    <property type="project" value="UniProtKB-EC"/>
</dbReference>
<dbReference type="OrthoDB" id="3012298at2759"/>
<feature type="domain" description="GH18" evidence="12">
    <location>
        <begin position="82"/>
        <end position="362"/>
    </location>
</feature>
<dbReference type="PANTHER" id="PTHR45708">
    <property type="entry name" value="ENDOCHITINASE"/>
    <property type="match status" value="1"/>
</dbReference>
<feature type="signal peptide" evidence="11">
    <location>
        <begin position="1"/>
        <end position="23"/>
    </location>
</feature>
<evidence type="ECO:0000256" key="11">
    <source>
        <dbReference type="SAM" id="SignalP"/>
    </source>
</evidence>
<comment type="similarity">
    <text evidence="9">Belongs to the glycosyl hydrolase 18 family.</text>
</comment>
<dbReference type="PANTHER" id="PTHR45708:SF49">
    <property type="entry name" value="ENDOCHITINASE"/>
    <property type="match status" value="1"/>
</dbReference>
<evidence type="ECO:0000256" key="4">
    <source>
        <dbReference type="ARBA" id="ARBA00023024"/>
    </source>
</evidence>
<evidence type="ECO:0000256" key="8">
    <source>
        <dbReference type="RuleBase" id="RU000489"/>
    </source>
</evidence>
<evidence type="ECO:0000256" key="9">
    <source>
        <dbReference type="RuleBase" id="RU004453"/>
    </source>
</evidence>
<keyword evidence="6 8" id="KW-0326">Glycosidase</keyword>
<evidence type="ECO:0000256" key="2">
    <source>
        <dbReference type="ARBA" id="ARBA00012729"/>
    </source>
</evidence>
<dbReference type="InterPro" id="IPR050542">
    <property type="entry name" value="Glycosyl_Hydrlase18_Chitinase"/>
</dbReference>
<feature type="region of interest" description="Disordered" evidence="10">
    <location>
        <begin position="35"/>
        <end position="80"/>
    </location>
</feature>
<evidence type="ECO:0000259" key="12">
    <source>
        <dbReference type="PROSITE" id="PS51910"/>
    </source>
</evidence>
<dbReference type="Proteomes" id="UP000015241">
    <property type="component" value="Unassembled WGS sequence"/>
</dbReference>
<accession>S8EMQ0</accession>
<evidence type="ECO:0000256" key="6">
    <source>
        <dbReference type="ARBA" id="ARBA00023295"/>
    </source>
</evidence>
<dbReference type="HOGENOM" id="CLU_050410_1_1_1"/>
<keyword evidence="4" id="KW-0146">Chitin degradation</keyword>
<keyword evidence="14" id="KW-1185">Reference proteome</keyword>
<evidence type="ECO:0000256" key="10">
    <source>
        <dbReference type="SAM" id="MobiDB-lite"/>
    </source>
</evidence>
<dbReference type="InterPro" id="IPR001579">
    <property type="entry name" value="Glyco_hydro_18_chit_AS"/>
</dbReference>
<dbReference type="AlphaFoldDB" id="S8EMQ0"/>
<evidence type="ECO:0000313" key="14">
    <source>
        <dbReference type="Proteomes" id="UP000015241"/>
    </source>
</evidence>
<keyword evidence="5" id="KW-0119">Carbohydrate metabolism</keyword>
<gene>
    <name evidence="13" type="ORF">FOMPIDRAFT_160683</name>
</gene>
<dbReference type="GO" id="GO:0006032">
    <property type="term" value="P:chitin catabolic process"/>
    <property type="evidence" value="ECO:0007669"/>
    <property type="project" value="UniProtKB-KW"/>
</dbReference>
<reference evidence="13 14" key="1">
    <citation type="journal article" date="2012" name="Science">
        <title>The Paleozoic origin of enzymatic lignin decomposition reconstructed from 31 fungal genomes.</title>
        <authorList>
            <person name="Floudas D."/>
            <person name="Binder M."/>
            <person name="Riley R."/>
            <person name="Barry K."/>
            <person name="Blanchette R.A."/>
            <person name="Henrissat B."/>
            <person name="Martinez A.T."/>
            <person name="Otillar R."/>
            <person name="Spatafora J.W."/>
            <person name="Yadav J.S."/>
            <person name="Aerts A."/>
            <person name="Benoit I."/>
            <person name="Boyd A."/>
            <person name="Carlson A."/>
            <person name="Copeland A."/>
            <person name="Coutinho P.M."/>
            <person name="de Vries R.P."/>
            <person name="Ferreira P."/>
            <person name="Findley K."/>
            <person name="Foster B."/>
            <person name="Gaskell J."/>
            <person name="Glotzer D."/>
            <person name="Gorecki P."/>
            <person name="Heitman J."/>
            <person name="Hesse C."/>
            <person name="Hori C."/>
            <person name="Igarashi K."/>
            <person name="Jurgens J.A."/>
            <person name="Kallen N."/>
            <person name="Kersten P."/>
            <person name="Kohler A."/>
            <person name="Kuees U."/>
            <person name="Kumar T.K.A."/>
            <person name="Kuo A."/>
            <person name="LaButti K."/>
            <person name="Larrondo L.F."/>
            <person name="Lindquist E."/>
            <person name="Ling A."/>
            <person name="Lombard V."/>
            <person name="Lucas S."/>
            <person name="Lundell T."/>
            <person name="Martin R."/>
            <person name="McLaughlin D.J."/>
            <person name="Morgenstern I."/>
            <person name="Morin E."/>
            <person name="Murat C."/>
            <person name="Nagy L.G."/>
            <person name="Nolan M."/>
            <person name="Ohm R.A."/>
            <person name="Patyshakuliyeva A."/>
            <person name="Rokas A."/>
            <person name="Ruiz-Duenas F.J."/>
            <person name="Sabat G."/>
            <person name="Salamov A."/>
            <person name="Samejima M."/>
            <person name="Schmutz J."/>
            <person name="Slot J.C."/>
            <person name="St John F."/>
            <person name="Stenlid J."/>
            <person name="Sun H."/>
            <person name="Sun S."/>
            <person name="Syed K."/>
            <person name="Tsang A."/>
            <person name="Wiebenga A."/>
            <person name="Young D."/>
            <person name="Pisabarro A."/>
            <person name="Eastwood D.C."/>
            <person name="Martin F."/>
            <person name="Cullen D."/>
            <person name="Grigoriev I.V."/>
            <person name="Hibbett D.S."/>
        </authorList>
    </citation>
    <scope>NUCLEOTIDE SEQUENCE</scope>
    <source>
        <strain evidence="14">FP-58527</strain>
    </source>
</reference>
<sequence>MFFNFAHLFTALTALTYVGLGLAAPVPKCGLGNRTGTNNSTGSSSGNGTDNVGSGSGSVSNSTSGSNSTGSSGSGSTSSTGPHWVVYSDAWVSGENGPPAVSDITGYNTFIMSFLLASGSVDQAQEWEELDATTRSTIKAAYKAAGVSLLVSAFGSTETPTSSGTDPTTVANTLAQWVKEYDVDGIDVDYEDFTAFNDGTAVAWLETFTSALRAQLPAGQYIITHAPVAPWFSGKSVYPSGSYLDIDQSVGSMIDWYNVQFYNQGATEYTDCAGLLTSSGGTFPGTSVFEIASAGIDLNKIVIGKPAAAADASNGYMDTATLASCVAEAQGKGWNAGVMTWEYPTGNSAWIEAVRATAFPVN</sequence>
<name>S8EMQ0_FOMSC</name>
<dbReference type="CDD" id="cd00598">
    <property type="entry name" value="GH18_chitinase-like"/>
    <property type="match status" value="1"/>
</dbReference>
<dbReference type="Gene3D" id="3.20.20.80">
    <property type="entry name" value="Glycosidases"/>
    <property type="match status" value="1"/>
</dbReference>
<dbReference type="SUPFAM" id="SSF51445">
    <property type="entry name" value="(Trans)glycosidases"/>
    <property type="match status" value="1"/>
</dbReference>
<dbReference type="InParanoid" id="S8EMQ0"/>
<keyword evidence="3 8" id="KW-0378">Hydrolase</keyword>
<proteinExistence type="inferred from homology"/>
<feature type="chain" id="PRO_5004550419" description="chitinase" evidence="11">
    <location>
        <begin position="24"/>
        <end position="362"/>
    </location>
</feature>
<dbReference type="EC" id="3.2.1.14" evidence="2"/>
<organism evidence="13 14">
    <name type="scientific">Fomitopsis schrenkii</name>
    <name type="common">Brown rot fungus</name>
    <dbReference type="NCBI Taxonomy" id="2126942"/>
    <lineage>
        <taxon>Eukaryota</taxon>
        <taxon>Fungi</taxon>
        <taxon>Dikarya</taxon>
        <taxon>Basidiomycota</taxon>
        <taxon>Agaricomycotina</taxon>
        <taxon>Agaricomycetes</taxon>
        <taxon>Polyporales</taxon>
        <taxon>Fomitopsis</taxon>
    </lineage>
</organism>
<evidence type="ECO:0000313" key="13">
    <source>
        <dbReference type="EMBL" id="EPT05438.1"/>
    </source>
</evidence>
<dbReference type="GO" id="GO:0000272">
    <property type="term" value="P:polysaccharide catabolic process"/>
    <property type="evidence" value="ECO:0007669"/>
    <property type="project" value="UniProtKB-KW"/>
</dbReference>
<comment type="catalytic activity">
    <reaction evidence="1">
        <text>Random endo-hydrolysis of N-acetyl-beta-D-glucosaminide (1-&gt;4)-beta-linkages in chitin and chitodextrins.</text>
        <dbReference type="EC" id="3.2.1.14"/>
    </reaction>
</comment>